<evidence type="ECO:0000256" key="3">
    <source>
        <dbReference type="ARBA" id="ARBA00022737"/>
    </source>
</evidence>
<evidence type="ECO:0000256" key="2">
    <source>
        <dbReference type="ARBA" id="ARBA00022723"/>
    </source>
</evidence>
<feature type="compositionally biased region" description="Basic and acidic residues" evidence="10">
    <location>
        <begin position="32"/>
        <end position="62"/>
    </location>
</feature>
<dbReference type="PROSITE" id="PS50157">
    <property type="entry name" value="ZINC_FINGER_C2H2_2"/>
    <property type="match status" value="6"/>
</dbReference>
<dbReference type="SMART" id="SM00355">
    <property type="entry name" value="ZnF_C2H2"/>
    <property type="match status" value="6"/>
</dbReference>
<feature type="domain" description="C2H2-type" evidence="11">
    <location>
        <begin position="317"/>
        <end position="344"/>
    </location>
</feature>
<keyword evidence="4 9" id="KW-0863">Zinc-finger</keyword>
<keyword evidence="8" id="KW-0539">Nucleus</keyword>
<dbReference type="GeneID" id="140704022"/>
<evidence type="ECO:0000313" key="13">
    <source>
        <dbReference type="RefSeq" id="XP_072844586.1"/>
    </source>
</evidence>
<comment type="subcellular location">
    <subcellularLocation>
        <location evidence="1">Nucleus</location>
    </subcellularLocation>
</comment>
<dbReference type="PANTHER" id="PTHR24394">
    <property type="entry name" value="ZINC FINGER PROTEIN"/>
    <property type="match status" value="1"/>
</dbReference>
<feature type="domain" description="C2H2-type" evidence="11">
    <location>
        <begin position="175"/>
        <end position="202"/>
    </location>
</feature>
<dbReference type="Pfam" id="PF00096">
    <property type="entry name" value="zf-C2H2"/>
    <property type="match status" value="5"/>
</dbReference>
<keyword evidence="6" id="KW-0805">Transcription regulation</keyword>
<name>A0ABM5FGR5_9SAUR</name>
<dbReference type="PANTHER" id="PTHR24394:SF48">
    <property type="entry name" value="ZINC FINGER PROTEIN 771"/>
    <property type="match status" value="1"/>
</dbReference>
<feature type="domain" description="C2H2-type" evidence="11">
    <location>
        <begin position="231"/>
        <end position="258"/>
    </location>
</feature>
<feature type="region of interest" description="Disordered" evidence="10">
    <location>
        <begin position="145"/>
        <end position="169"/>
    </location>
</feature>
<dbReference type="InterPro" id="IPR013087">
    <property type="entry name" value="Znf_C2H2_type"/>
</dbReference>
<keyword evidence="3" id="KW-0677">Repeat</keyword>
<reference evidence="12" key="1">
    <citation type="submission" date="2025-05" db="UniProtKB">
        <authorList>
            <consortium name="RefSeq"/>
        </authorList>
    </citation>
    <scope>NUCLEOTIDE SEQUENCE [LARGE SCALE GENOMIC DNA]</scope>
</reference>
<dbReference type="Gene3D" id="3.30.160.60">
    <property type="entry name" value="Classic Zinc Finger"/>
    <property type="match status" value="7"/>
</dbReference>
<protein>
    <recommendedName>
        <fullName evidence="11">C2H2-type domain-containing protein</fullName>
    </recommendedName>
</protein>
<evidence type="ECO:0000256" key="8">
    <source>
        <dbReference type="ARBA" id="ARBA00023242"/>
    </source>
</evidence>
<keyword evidence="7" id="KW-0804">Transcription</keyword>
<evidence type="ECO:0000259" key="11">
    <source>
        <dbReference type="PROSITE" id="PS50157"/>
    </source>
</evidence>
<feature type="compositionally biased region" description="Basic and acidic residues" evidence="10">
    <location>
        <begin position="151"/>
        <end position="161"/>
    </location>
</feature>
<evidence type="ECO:0000313" key="12">
    <source>
        <dbReference type="Proteomes" id="UP001652642"/>
    </source>
</evidence>
<evidence type="ECO:0000256" key="4">
    <source>
        <dbReference type="ARBA" id="ARBA00022771"/>
    </source>
</evidence>
<evidence type="ECO:0000256" key="1">
    <source>
        <dbReference type="ARBA" id="ARBA00004123"/>
    </source>
</evidence>
<evidence type="ECO:0000256" key="5">
    <source>
        <dbReference type="ARBA" id="ARBA00022833"/>
    </source>
</evidence>
<accession>A0ABM5FGR5</accession>
<keyword evidence="5" id="KW-0862">Zinc</keyword>
<dbReference type="RefSeq" id="XP_072844586.1">
    <property type="nucleotide sequence ID" value="XM_072988485.1"/>
</dbReference>
<feature type="domain" description="C2H2-type" evidence="11">
    <location>
        <begin position="203"/>
        <end position="230"/>
    </location>
</feature>
<keyword evidence="12" id="KW-1185">Reference proteome</keyword>
<feature type="domain" description="C2H2-type" evidence="11">
    <location>
        <begin position="289"/>
        <end position="316"/>
    </location>
</feature>
<reference evidence="13" key="2">
    <citation type="submission" date="2025-08" db="UniProtKB">
        <authorList>
            <consortium name="RefSeq"/>
        </authorList>
    </citation>
    <scope>IDENTIFICATION</scope>
</reference>
<evidence type="ECO:0000256" key="7">
    <source>
        <dbReference type="ARBA" id="ARBA00023163"/>
    </source>
</evidence>
<evidence type="ECO:0000256" key="6">
    <source>
        <dbReference type="ARBA" id="ARBA00023015"/>
    </source>
</evidence>
<feature type="domain" description="C2H2-type" evidence="11">
    <location>
        <begin position="261"/>
        <end position="288"/>
    </location>
</feature>
<proteinExistence type="predicted"/>
<evidence type="ECO:0000256" key="9">
    <source>
        <dbReference type="PROSITE-ProRule" id="PRU00042"/>
    </source>
</evidence>
<evidence type="ECO:0000256" key="10">
    <source>
        <dbReference type="SAM" id="MobiDB-lite"/>
    </source>
</evidence>
<sequence>MGRQIKMENPQWERNEPMDVPKTTAPASEVNQLERIEIGEEECGLKEDQSAERDKEPNEFRDHLTATVCQPSKMSTREETPTTVKCGQRYPCKSEPDRIRTRNKHNECVTAEETFQENVYPDKQQRVVTGEIKGEFLENVEGDHLGTYQCDRPKEDPRDSGSGESHGIQSEGRLFECSQCGKGFLQRRRLVIHQKSHTGEKLYECSQCGKCFRQRKNLNTHKRLHTGSEPYRCSQCGKCFSLRKDLKRHQSIHTGAETKPYKCSECGKSFNQEKALLVHQRIHTGEKPYECSDCGKCFSQQGHLKNHWRIHTGEKPYKCLECGKSFGWNNHLKTHQVIHTGEKPYKCSQCGKCFNDQRNLMPGVWEKLCLEQPVENPPHKSYRRGAVQMLPVWKVLPSSRKSDEPLEDSHQREALQMLSVWKKLQSGKLLEET</sequence>
<dbReference type="Proteomes" id="UP001652642">
    <property type="component" value="Chromosome 2"/>
</dbReference>
<dbReference type="SUPFAM" id="SSF57667">
    <property type="entry name" value="beta-beta-alpha zinc fingers"/>
    <property type="match status" value="4"/>
</dbReference>
<dbReference type="InterPro" id="IPR036236">
    <property type="entry name" value="Znf_C2H2_sf"/>
</dbReference>
<keyword evidence="2" id="KW-0479">Metal-binding</keyword>
<gene>
    <name evidence="13" type="primary">LOC140704022</name>
</gene>
<dbReference type="PROSITE" id="PS00028">
    <property type="entry name" value="ZINC_FINGER_C2H2_1"/>
    <property type="match status" value="6"/>
</dbReference>
<feature type="region of interest" description="Disordered" evidence="10">
    <location>
        <begin position="1"/>
        <end position="62"/>
    </location>
</feature>
<organism evidence="12 13">
    <name type="scientific">Pogona vitticeps</name>
    <name type="common">central bearded dragon</name>
    <dbReference type="NCBI Taxonomy" id="103695"/>
    <lineage>
        <taxon>Eukaryota</taxon>
        <taxon>Metazoa</taxon>
        <taxon>Chordata</taxon>
        <taxon>Craniata</taxon>
        <taxon>Vertebrata</taxon>
        <taxon>Euteleostomi</taxon>
        <taxon>Lepidosauria</taxon>
        <taxon>Squamata</taxon>
        <taxon>Bifurcata</taxon>
        <taxon>Unidentata</taxon>
        <taxon>Episquamata</taxon>
        <taxon>Toxicofera</taxon>
        <taxon>Iguania</taxon>
        <taxon>Acrodonta</taxon>
        <taxon>Agamidae</taxon>
        <taxon>Amphibolurinae</taxon>
        <taxon>Pogona</taxon>
    </lineage>
</organism>